<sequence length="677" mass="76626">MVNSSPSGFLESSRGLCLGDPLSPLLFPLVMEVLSRMLRRTEEASLIRGFKHLHLRMVLSCFEAVTGLGVNMGKSELVPVGEMPNETPLADILCCRIGVLPLMYLGMPLGASFKASSVWNPILEKIEKMLAGWMKLYLSKGGSRIRFWHDNWCDDTLLKTRFPVLFGCLSNKNAFIDSCLTRPAVVNDDQDAMRWKICHHGNFDAKSFYYSLAGKILTSDNLMRRGYIMAEWCWFFGFCLTTLQLFFSVGITALESTILRFQQAAHVFHQIRQGPCEETQLEDDKDEDKAEFPRPPTSSNILRLQVHLVHVVRIISPSGFLESSRGLCLGDPLSPLLFPLVMEVLSRMLRRTEEASLIRGFKHLHLRMVLSCFEAVTGLGVNMGKSELVPVGEMPNETPLADILCCRIGVLPLMYLGMPLGASFKASSVWNPILEKIEKMLAGWMKLYLSKGVVKYGLDWGGWILKKPKGTHGCSLWKVIISGWENFLQHVELVAGLDFKDWEVEEVIAFFTFIHSKTLVNDDQDAMRWKICHHGNFDAKSFYYSLAGKILTSDNLMRRGYIMAEWCWFFGFCLTTLQLFFSVGITALESTILRFQQAAHVFHQIRQGPCEETQLEDDKDEDKAEFPRPPTSSNILRLQICRRSDYWEDSDGGKGVEFQGVEGEGLQGKHEGHRGRA</sequence>
<accession>A0A2N9I2I4</accession>
<keyword evidence="2" id="KW-0472">Membrane</keyword>
<name>A0A2N9I2I4_FAGSY</name>
<proteinExistence type="predicted"/>
<evidence type="ECO:0000313" key="3">
    <source>
        <dbReference type="EMBL" id="SPD20247.1"/>
    </source>
</evidence>
<evidence type="ECO:0000256" key="1">
    <source>
        <dbReference type="SAM" id="MobiDB-lite"/>
    </source>
</evidence>
<reference evidence="3" key="1">
    <citation type="submission" date="2018-02" db="EMBL/GenBank/DDBJ databases">
        <authorList>
            <person name="Cohen D.B."/>
            <person name="Kent A.D."/>
        </authorList>
    </citation>
    <scope>NUCLEOTIDE SEQUENCE</scope>
</reference>
<evidence type="ECO:0000256" key="2">
    <source>
        <dbReference type="SAM" id="Phobius"/>
    </source>
</evidence>
<protein>
    <recommendedName>
        <fullName evidence="4">Reverse transcriptase domain-containing protein</fullName>
    </recommendedName>
</protein>
<organism evidence="3">
    <name type="scientific">Fagus sylvatica</name>
    <name type="common">Beechnut</name>
    <dbReference type="NCBI Taxonomy" id="28930"/>
    <lineage>
        <taxon>Eukaryota</taxon>
        <taxon>Viridiplantae</taxon>
        <taxon>Streptophyta</taxon>
        <taxon>Embryophyta</taxon>
        <taxon>Tracheophyta</taxon>
        <taxon>Spermatophyta</taxon>
        <taxon>Magnoliopsida</taxon>
        <taxon>eudicotyledons</taxon>
        <taxon>Gunneridae</taxon>
        <taxon>Pentapetalae</taxon>
        <taxon>rosids</taxon>
        <taxon>fabids</taxon>
        <taxon>Fagales</taxon>
        <taxon>Fagaceae</taxon>
        <taxon>Fagus</taxon>
    </lineage>
</organism>
<feature type="region of interest" description="Disordered" evidence="1">
    <location>
        <begin position="647"/>
        <end position="677"/>
    </location>
</feature>
<feature type="transmembrane region" description="Helical" evidence="2">
    <location>
        <begin position="234"/>
        <end position="254"/>
    </location>
</feature>
<dbReference type="PANTHER" id="PTHR33116:SF78">
    <property type="entry name" value="OS12G0587133 PROTEIN"/>
    <property type="match status" value="1"/>
</dbReference>
<gene>
    <name evidence="3" type="ORF">FSB_LOCUS48129</name>
</gene>
<dbReference type="PANTHER" id="PTHR33116">
    <property type="entry name" value="REVERSE TRANSCRIPTASE ZINC-BINDING DOMAIN-CONTAINING PROTEIN-RELATED-RELATED"/>
    <property type="match status" value="1"/>
</dbReference>
<dbReference type="AlphaFoldDB" id="A0A2N9I2I4"/>
<feature type="region of interest" description="Disordered" evidence="1">
    <location>
        <begin position="612"/>
        <end position="633"/>
    </location>
</feature>
<dbReference type="EMBL" id="OIVN01004979">
    <property type="protein sequence ID" value="SPD20247.1"/>
    <property type="molecule type" value="Genomic_DNA"/>
</dbReference>
<keyword evidence="2" id="KW-0812">Transmembrane</keyword>
<feature type="transmembrane region" description="Helical" evidence="2">
    <location>
        <begin position="566"/>
        <end position="588"/>
    </location>
</feature>
<keyword evidence="2" id="KW-1133">Transmembrane helix</keyword>
<evidence type="ECO:0008006" key="4">
    <source>
        <dbReference type="Google" id="ProtNLM"/>
    </source>
</evidence>